<dbReference type="InterPro" id="IPR019734">
    <property type="entry name" value="TPR_rpt"/>
</dbReference>
<dbReference type="InterPro" id="IPR035965">
    <property type="entry name" value="PAS-like_dom_sf"/>
</dbReference>
<dbReference type="EMBL" id="CP098611">
    <property type="protein sequence ID" value="USR91211.1"/>
    <property type="molecule type" value="Genomic_DNA"/>
</dbReference>
<dbReference type="Gene3D" id="3.30.70.1230">
    <property type="entry name" value="Nucleotide cyclase"/>
    <property type="match status" value="1"/>
</dbReference>
<dbReference type="SMART" id="SM00065">
    <property type="entry name" value="GAF"/>
    <property type="match status" value="2"/>
</dbReference>
<dbReference type="InterPro" id="IPR029016">
    <property type="entry name" value="GAF-like_dom_sf"/>
</dbReference>
<proteinExistence type="inferred from homology"/>
<dbReference type="PANTHER" id="PTHR43081">
    <property type="entry name" value="ADENYLATE CYCLASE, TERMINAL-DIFFERENTIATION SPECIFIC-RELATED"/>
    <property type="match status" value="1"/>
</dbReference>
<dbReference type="Pfam" id="PF13188">
    <property type="entry name" value="PAS_8"/>
    <property type="match status" value="1"/>
</dbReference>
<dbReference type="SMART" id="SM00091">
    <property type="entry name" value="PAS"/>
    <property type="match status" value="1"/>
</dbReference>
<dbReference type="InterPro" id="IPR029787">
    <property type="entry name" value="Nucleotide_cyclase"/>
</dbReference>
<dbReference type="Proteomes" id="UP001056708">
    <property type="component" value="Chromosome"/>
</dbReference>
<dbReference type="SUPFAM" id="SSF55073">
    <property type="entry name" value="Nucleotide cyclase"/>
    <property type="match status" value="1"/>
</dbReference>
<dbReference type="InterPro" id="IPR000014">
    <property type="entry name" value="PAS"/>
</dbReference>
<dbReference type="PROSITE" id="PS50125">
    <property type="entry name" value="GUANYLATE_CYCLASE_2"/>
    <property type="match status" value="1"/>
</dbReference>
<dbReference type="PROSITE" id="PS50005">
    <property type="entry name" value="TPR"/>
    <property type="match status" value="1"/>
</dbReference>
<evidence type="ECO:0000259" key="4">
    <source>
        <dbReference type="PROSITE" id="PS50125"/>
    </source>
</evidence>
<feature type="domain" description="PAS" evidence="3">
    <location>
        <begin position="384"/>
        <end position="420"/>
    </location>
</feature>
<protein>
    <submittedName>
        <fullName evidence="5">GAF domain-containing protein</fullName>
    </submittedName>
</protein>
<dbReference type="PROSITE" id="PS50112">
    <property type="entry name" value="PAS"/>
    <property type="match status" value="1"/>
</dbReference>
<gene>
    <name evidence="5" type="ORF">NEA10_00250</name>
</gene>
<dbReference type="InterPro" id="IPR001054">
    <property type="entry name" value="A/G_cyclase"/>
</dbReference>
<dbReference type="InterPro" id="IPR050697">
    <property type="entry name" value="Adenylyl/Guanylyl_Cyclase_3/4"/>
</dbReference>
<name>A0ABY5AS88_9CYAN</name>
<dbReference type="SUPFAM" id="SSF55785">
    <property type="entry name" value="PYP-like sensor domain (PAS domain)"/>
    <property type="match status" value="1"/>
</dbReference>
<feature type="domain" description="Guanylate cyclase" evidence="4">
    <location>
        <begin position="616"/>
        <end position="749"/>
    </location>
</feature>
<comment type="similarity">
    <text evidence="1">Belongs to the adenylyl cyclase class-3 family.</text>
</comment>
<dbReference type="PANTHER" id="PTHR43081:SF1">
    <property type="entry name" value="ADENYLATE CYCLASE, TERMINAL-DIFFERENTIATION SPECIFIC"/>
    <property type="match status" value="1"/>
</dbReference>
<evidence type="ECO:0000313" key="5">
    <source>
        <dbReference type="EMBL" id="USR91211.1"/>
    </source>
</evidence>
<dbReference type="Pfam" id="PF01590">
    <property type="entry name" value="GAF"/>
    <property type="match status" value="2"/>
</dbReference>
<dbReference type="SMART" id="SM00044">
    <property type="entry name" value="CYCc"/>
    <property type="match status" value="1"/>
</dbReference>
<keyword evidence="6" id="KW-1185">Reference proteome</keyword>
<evidence type="ECO:0000313" key="6">
    <source>
        <dbReference type="Proteomes" id="UP001056708"/>
    </source>
</evidence>
<dbReference type="CDD" id="cd07302">
    <property type="entry name" value="CHD"/>
    <property type="match status" value="1"/>
</dbReference>
<dbReference type="Pfam" id="PF00211">
    <property type="entry name" value="Guanylate_cyc"/>
    <property type="match status" value="1"/>
</dbReference>
<evidence type="ECO:0000256" key="2">
    <source>
        <dbReference type="PROSITE-ProRule" id="PRU00339"/>
    </source>
</evidence>
<accession>A0ABY5AS88</accession>
<dbReference type="CDD" id="cd00130">
    <property type="entry name" value="PAS"/>
    <property type="match status" value="1"/>
</dbReference>
<evidence type="ECO:0000259" key="3">
    <source>
        <dbReference type="PROSITE" id="PS50112"/>
    </source>
</evidence>
<dbReference type="SUPFAM" id="SSF55781">
    <property type="entry name" value="GAF domain-like"/>
    <property type="match status" value="2"/>
</dbReference>
<sequence length="874" mass="98251">MNFPNAGSILTTLIQGDGVGGLARRVEGLEAHQFITLLDFITAEFQQYTRAIEFLNDSTLETILEELLDAFTLKIGQILKAERTTIFLLDRDRQQLWSKVILDDGTSKELRLPSNVGILGQVASTGIGVTVASPHDHALFNKEVDEFSGDRAHNLLCAPIFSRKNAGQVMAVVQLLNHQECKQFTEEDLATFDNFSDTIGIILESCQSFYRAAQNQRGVSALLNATTSLGQSLDLETTLRTVMDQARQLLKADRSTLFLLADDRRELWTKIAKADGTTMMEIRIPSNKGIAGYVASTGKPLNISDAYEDPRFDPSTDKKTGYITRNILCMPVFNSEGDLIGVTQLINKYQGSFTQADEFFMEAFNIQAGIALENAQLFQDVNVEKQYQKDILQSLSDAVISTDMRGNIVTINEAALELLGCPIKSENGKYHQQVWEESLIGCLVWEAIPIESLKFRLEDSLSHAARHYVPEQSVVLGIYTLSQENILDETAIDPDIETLEEDISQIDFPLHLLATLETEETEIYRIWYGTTLKHIKHPTRIPKSKVSSVERSINLTVTPLTNPEGGVRGGLVVLEDISREKRMKTAMYRYMTPNVAEQVMALGEDALMVGERKDVTILFSDIRGYTTMTENFDASEVVTLLNQYFETMVEAVFNFEGTLDKFIGDALMAVFGAPLPLTENHAWMAIRSALDMRRRLAVFNQQRIIENQPKIQIGIGISSGEVVSGNIGSQKRMDYTVIGDGVNLSARLESLTKEYGCDIIISEYTYNLCADRIWVREIDKIRVKGKKTASSIYELIDVKKNDLDRETIKFLHLYKVGREDYLMRNFEQAIACFEAALQLRPHDKASKILLDTSKEYLCHEPPPDWDGVRTMTHK</sequence>
<reference evidence="5" key="1">
    <citation type="submission" date="2022-06" db="EMBL/GenBank/DDBJ databases">
        <title>Genome sequence of Phormidium yuhuli AB48 isolated from an industrial photobioreactor environment.</title>
        <authorList>
            <person name="Qiu Y."/>
            <person name="Noonan A.J.C."/>
            <person name="Dofher K."/>
            <person name="Koch M."/>
            <person name="Kieft B."/>
            <person name="Lin X."/>
            <person name="Ziels R.M."/>
            <person name="Hallam S.J."/>
        </authorList>
    </citation>
    <scope>NUCLEOTIDE SEQUENCE</scope>
    <source>
        <strain evidence="5">AB48</strain>
    </source>
</reference>
<dbReference type="RefSeq" id="WP_252663241.1">
    <property type="nucleotide sequence ID" value="NZ_CP098611.1"/>
</dbReference>
<organism evidence="5 6">
    <name type="scientific">Phormidium yuhuli AB48</name>
    <dbReference type="NCBI Taxonomy" id="2940671"/>
    <lineage>
        <taxon>Bacteria</taxon>
        <taxon>Bacillati</taxon>
        <taxon>Cyanobacteriota</taxon>
        <taxon>Cyanophyceae</taxon>
        <taxon>Oscillatoriophycideae</taxon>
        <taxon>Oscillatoriales</taxon>
        <taxon>Oscillatoriaceae</taxon>
        <taxon>Phormidium</taxon>
        <taxon>Phormidium yuhuli</taxon>
    </lineage>
</organism>
<dbReference type="Gene3D" id="3.30.450.40">
    <property type="match status" value="2"/>
</dbReference>
<feature type="repeat" description="TPR" evidence="2">
    <location>
        <begin position="810"/>
        <end position="843"/>
    </location>
</feature>
<dbReference type="InterPro" id="IPR003018">
    <property type="entry name" value="GAF"/>
</dbReference>
<keyword evidence="2" id="KW-0802">TPR repeat</keyword>
<dbReference type="Gene3D" id="3.30.450.20">
    <property type="entry name" value="PAS domain"/>
    <property type="match status" value="1"/>
</dbReference>
<evidence type="ECO:0000256" key="1">
    <source>
        <dbReference type="ARBA" id="ARBA00005381"/>
    </source>
</evidence>